<dbReference type="Proteomes" id="UP000697710">
    <property type="component" value="Unassembled WGS sequence"/>
</dbReference>
<organism evidence="2 3">
    <name type="scientific">Eiseniibacteriota bacterium</name>
    <dbReference type="NCBI Taxonomy" id="2212470"/>
    <lineage>
        <taxon>Bacteria</taxon>
        <taxon>Candidatus Eiseniibacteriota</taxon>
    </lineage>
</organism>
<dbReference type="EMBL" id="JAGQHR010000060">
    <property type="protein sequence ID" value="MCA9726723.1"/>
    <property type="molecule type" value="Genomic_DNA"/>
</dbReference>
<proteinExistence type="predicted"/>
<gene>
    <name evidence="2" type="ORF">KC729_03505</name>
</gene>
<evidence type="ECO:0000256" key="1">
    <source>
        <dbReference type="SAM" id="Phobius"/>
    </source>
</evidence>
<feature type="transmembrane region" description="Helical" evidence="1">
    <location>
        <begin position="34"/>
        <end position="54"/>
    </location>
</feature>
<sequence length="214" mass="22516">MPQSPIVPSHVLEDRIGCGGVLQGAVGRSRSLRLLFVLGVLGALAAIGVSPAWASPTEPELKAALVFNFAQFVVWPPEARPHPGESLVVGVIGTGELAEALAQGLRDKSLDGAPLSIQRCRDLDDLASCRVLVFDAEPSAWQGVLAQPLPRGLLTVGNGEEFTKAGGIIGMVRIDKHIRFDINLAAAEAAGLTLNPTLLELARSVGRWAPEGRP</sequence>
<evidence type="ECO:0000313" key="3">
    <source>
        <dbReference type="Proteomes" id="UP000697710"/>
    </source>
</evidence>
<evidence type="ECO:0000313" key="2">
    <source>
        <dbReference type="EMBL" id="MCA9726723.1"/>
    </source>
</evidence>
<name>A0A956LWL8_UNCEI</name>
<reference evidence="2" key="2">
    <citation type="journal article" date="2021" name="Microbiome">
        <title>Successional dynamics and alternative stable states in a saline activated sludge microbial community over 9 years.</title>
        <authorList>
            <person name="Wang Y."/>
            <person name="Ye J."/>
            <person name="Ju F."/>
            <person name="Liu L."/>
            <person name="Boyd J.A."/>
            <person name="Deng Y."/>
            <person name="Parks D.H."/>
            <person name="Jiang X."/>
            <person name="Yin X."/>
            <person name="Woodcroft B.J."/>
            <person name="Tyson G.W."/>
            <person name="Hugenholtz P."/>
            <person name="Polz M.F."/>
            <person name="Zhang T."/>
        </authorList>
    </citation>
    <scope>NUCLEOTIDE SEQUENCE</scope>
    <source>
        <strain evidence="2">HKST-UBA01</strain>
    </source>
</reference>
<comment type="caution">
    <text evidence="2">The sequence shown here is derived from an EMBL/GenBank/DDBJ whole genome shotgun (WGS) entry which is preliminary data.</text>
</comment>
<keyword evidence="1" id="KW-1133">Transmembrane helix</keyword>
<dbReference type="InterPro" id="IPR025293">
    <property type="entry name" value="YfiR/HmsC-like"/>
</dbReference>
<dbReference type="AlphaFoldDB" id="A0A956LWL8"/>
<reference evidence="2" key="1">
    <citation type="submission" date="2020-04" db="EMBL/GenBank/DDBJ databases">
        <authorList>
            <person name="Zhang T."/>
        </authorList>
    </citation>
    <scope>NUCLEOTIDE SEQUENCE</scope>
    <source>
        <strain evidence="2">HKST-UBA01</strain>
    </source>
</reference>
<protein>
    <submittedName>
        <fullName evidence="2">YfiR family protein</fullName>
    </submittedName>
</protein>
<dbReference type="Pfam" id="PF13689">
    <property type="entry name" value="DUF4154"/>
    <property type="match status" value="1"/>
</dbReference>
<keyword evidence="1" id="KW-0472">Membrane</keyword>
<accession>A0A956LWL8</accession>
<keyword evidence="1" id="KW-0812">Transmembrane</keyword>